<dbReference type="EMBL" id="CAJMWW010000138">
    <property type="protein sequence ID" value="CAE6450056.1"/>
    <property type="molecule type" value="Genomic_DNA"/>
</dbReference>
<name>A0A8H3GHD5_9AGAM</name>
<evidence type="ECO:0000256" key="1">
    <source>
        <dbReference type="SAM" id="MobiDB-lite"/>
    </source>
</evidence>
<proteinExistence type="predicted"/>
<feature type="transmembrane region" description="Helical" evidence="2">
    <location>
        <begin position="109"/>
        <end position="130"/>
    </location>
</feature>
<feature type="transmembrane region" description="Helical" evidence="2">
    <location>
        <begin position="82"/>
        <end position="102"/>
    </location>
</feature>
<feature type="region of interest" description="Disordered" evidence="1">
    <location>
        <begin position="296"/>
        <end position="337"/>
    </location>
</feature>
<protein>
    <submittedName>
        <fullName evidence="3">Uncharacterized protein</fullName>
    </submittedName>
</protein>
<gene>
    <name evidence="3" type="ORF">RDB_LOCUS124526</name>
</gene>
<keyword evidence="2" id="KW-0812">Transmembrane</keyword>
<keyword evidence="2" id="KW-1133">Transmembrane helix</keyword>
<reference evidence="3" key="1">
    <citation type="submission" date="2021-01" db="EMBL/GenBank/DDBJ databases">
        <authorList>
            <person name="Kaushik A."/>
        </authorList>
    </citation>
    <scope>NUCLEOTIDE SEQUENCE</scope>
    <source>
        <strain evidence="3">AG3-T5</strain>
    </source>
</reference>
<feature type="compositionally biased region" description="Basic and acidic residues" evidence="1">
    <location>
        <begin position="327"/>
        <end position="337"/>
    </location>
</feature>
<sequence>MDAISNKTGAPQLDFCASIVANPDISGRGVRISIYAGTVLNLLVSVIGSDKQTISDGCRNTLLTCAALVISAIIEWKTQGLSLFDGVIVTMLAAMAPMGIGVNTIHHPALGFTVNFSNLLAFTFMVYWAIQVWQDPATFVMPLNGEICTASIETVFVMFGHNIKMTNRGLRGFTIGYFSLWAITVLIYLFITIKWLIYHVKLALGGPVDSVPWKLKYYLDPSRKVMRRAKLFTTFALLGPVIYMIITIEQVADRNNTQAQLNNWSFGQTLALITLLPQLMNFLSLCGEAYRGRKISESPRAQAETPTPMATLPKHKHPNALDPDVEATEKSSDHKDV</sequence>
<organism evidence="3 4">
    <name type="scientific">Rhizoctonia solani</name>
    <dbReference type="NCBI Taxonomy" id="456999"/>
    <lineage>
        <taxon>Eukaryota</taxon>
        <taxon>Fungi</taxon>
        <taxon>Dikarya</taxon>
        <taxon>Basidiomycota</taxon>
        <taxon>Agaricomycotina</taxon>
        <taxon>Agaricomycetes</taxon>
        <taxon>Cantharellales</taxon>
        <taxon>Ceratobasidiaceae</taxon>
        <taxon>Rhizoctonia</taxon>
    </lineage>
</organism>
<feature type="transmembrane region" description="Helical" evidence="2">
    <location>
        <begin position="264"/>
        <end position="286"/>
    </location>
</feature>
<evidence type="ECO:0000313" key="3">
    <source>
        <dbReference type="EMBL" id="CAE6450056.1"/>
    </source>
</evidence>
<comment type="caution">
    <text evidence="3">The sequence shown here is derived from an EMBL/GenBank/DDBJ whole genome shotgun (WGS) entry which is preliminary data.</text>
</comment>
<accession>A0A8H3GHD5</accession>
<dbReference type="AlphaFoldDB" id="A0A8H3GHD5"/>
<evidence type="ECO:0000313" key="4">
    <source>
        <dbReference type="Proteomes" id="UP000663841"/>
    </source>
</evidence>
<feature type="transmembrane region" description="Helical" evidence="2">
    <location>
        <begin position="175"/>
        <end position="197"/>
    </location>
</feature>
<dbReference type="Proteomes" id="UP000663841">
    <property type="component" value="Unassembled WGS sequence"/>
</dbReference>
<keyword evidence="2" id="KW-0472">Membrane</keyword>
<evidence type="ECO:0000256" key="2">
    <source>
        <dbReference type="SAM" id="Phobius"/>
    </source>
</evidence>
<feature type="transmembrane region" description="Helical" evidence="2">
    <location>
        <begin position="231"/>
        <end position="252"/>
    </location>
</feature>